<protein>
    <recommendedName>
        <fullName evidence="3">DUF4054 domain-containing protein</fullName>
    </recommendedName>
</protein>
<dbReference type="STRING" id="563192.HMPREF0179_00176"/>
<dbReference type="InterPro" id="IPR025127">
    <property type="entry name" value="DUF4054"/>
</dbReference>
<evidence type="ECO:0008006" key="3">
    <source>
        <dbReference type="Google" id="ProtNLM"/>
    </source>
</evidence>
<dbReference type="GeneID" id="78087031"/>
<evidence type="ECO:0000313" key="2">
    <source>
        <dbReference type="Proteomes" id="UP000006034"/>
    </source>
</evidence>
<sequence>MSVTVEAFRAAFPEFADVPDAAVAGALETASLLWNPGRLGKFWERIVMLSVAHRLAVRFNIGRALNAAGMKGAEAGVVNSQSASTSSLSVTNANNGMVTGTDPFQADYARTSYGLELLSLLELIMPRGYVVK</sequence>
<organism evidence="1 2">
    <name type="scientific">Bilophila wadsworthia (strain 3_1_6)</name>
    <dbReference type="NCBI Taxonomy" id="563192"/>
    <lineage>
        <taxon>Bacteria</taxon>
        <taxon>Pseudomonadati</taxon>
        <taxon>Thermodesulfobacteriota</taxon>
        <taxon>Desulfovibrionia</taxon>
        <taxon>Desulfovibrionales</taxon>
        <taxon>Desulfovibrionaceae</taxon>
        <taxon>Bilophila</taxon>
    </lineage>
</organism>
<dbReference type="AlphaFoldDB" id="E5Y1W7"/>
<reference evidence="1 2" key="2">
    <citation type="submission" date="2013-04" db="EMBL/GenBank/DDBJ databases">
        <title>The Genome Sequence of Bilophila wadsworthia 3_1_6.</title>
        <authorList>
            <consortium name="The Broad Institute Genomics Platform"/>
            <person name="Earl A."/>
            <person name="Ward D."/>
            <person name="Feldgarden M."/>
            <person name="Gevers D."/>
            <person name="Sibley C."/>
            <person name="Strauss J."/>
            <person name="Allen-Vercoe E."/>
            <person name="Walker B."/>
            <person name="Young S."/>
            <person name="Zeng Q."/>
            <person name="Gargeya S."/>
            <person name="Fitzgerald M."/>
            <person name="Haas B."/>
            <person name="Abouelleil A."/>
            <person name="Allen A.W."/>
            <person name="Alvarado L."/>
            <person name="Arachchi H.M."/>
            <person name="Berlin A.M."/>
            <person name="Chapman S.B."/>
            <person name="Gainer-Dewar J."/>
            <person name="Goldberg J."/>
            <person name="Griggs A."/>
            <person name="Gujja S."/>
            <person name="Hansen M."/>
            <person name="Howarth C."/>
            <person name="Imamovic A."/>
            <person name="Ireland A."/>
            <person name="Larimer J."/>
            <person name="McCowan C."/>
            <person name="Murphy C."/>
            <person name="Pearson M."/>
            <person name="Poon T.W."/>
            <person name="Priest M."/>
            <person name="Roberts A."/>
            <person name="Saif S."/>
            <person name="Shea T."/>
            <person name="Sisk P."/>
            <person name="Sykes S."/>
            <person name="Wortman J."/>
            <person name="Nusbaum C."/>
            <person name="Birren B."/>
        </authorList>
    </citation>
    <scope>NUCLEOTIDE SEQUENCE [LARGE SCALE GENOMIC DNA]</scope>
    <source>
        <strain evidence="1 2">3_1_6</strain>
    </source>
</reference>
<dbReference type="Pfam" id="PF13262">
    <property type="entry name" value="DUF4054"/>
    <property type="match status" value="1"/>
</dbReference>
<dbReference type="Proteomes" id="UP000006034">
    <property type="component" value="Unassembled WGS sequence"/>
</dbReference>
<reference evidence="1 2" key="1">
    <citation type="submission" date="2010-10" db="EMBL/GenBank/DDBJ databases">
        <authorList>
            <consortium name="The Broad Institute Genome Sequencing Platform"/>
            <person name="Ward D."/>
            <person name="Earl A."/>
            <person name="Feldgarden M."/>
            <person name="Young S.K."/>
            <person name="Gargeya S."/>
            <person name="Zeng Q."/>
            <person name="Alvarado L."/>
            <person name="Berlin A."/>
            <person name="Bochicchio J."/>
            <person name="Chapman S.B."/>
            <person name="Chen Z."/>
            <person name="Freedman E."/>
            <person name="Gellesch M."/>
            <person name="Goldberg J."/>
            <person name="Griggs A."/>
            <person name="Gujja S."/>
            <person name="Heilman E."/>
            <person name="Heiman D."/>
            <person name="Howarth C."/>
            <person name="Mehta T."/>
            <person name="Neiman D."/>
            <person name="Pearson M."/>
            <person name="Roberts A."/>
            <person name="Saif S."/>
            <person name="Shea T."/>
            <person name="Shenoy N."/>
            <person name="Sisk P."/>
            <person name="Stolte C."/>
            <person name="Sykes S."/>
            <person name="White J."/>
            <person name="Yandava C."/>
            <person name="Allen-Vercoe E."/>
            <person name="Sibley C."/>
            <person name="Ambrose C.E."/>
            <person name="Strauss J."/>
            <person name="Daigneault M."/>
            <person name="Haas B."/>
            <person name="Nusbaum C."/>
            <person name="Birren B."/>
        </authorList>
    </citation>
    <scope>NUCLEOTIDE SEQUENCE [LARGE SCALE GENOMIC DNA]</scope>
    <source>
        <strain evidence="1 2">3_1_6</strain>
    </source>
</reference>
<dbReference type="EMBL" id="ADCP02000002">
    <property type="protein sequence ID" value="EFV45994.1"/>
    <property type="molecule type" value="Genomic_DNA"/>
</dbReference>
<comment type="caution">
    <text evidence="1">The sequence shown here is derived from an EMBL/GenBank/DDBJ whole genome shotgun (WGS) entry which is preliminary data.</text>
</comment>
<accession>E5Y1W7</accession>
<dbReference type="HOGENOM" id="CLU_1913004_0_0_7"/>
<evidence type="ECO:0000313" key="1">
    <source>
        <dbReference type="EMBL" id="EFV45994.1"/>
    </source>
</evidence>
<proteinExistence type="predicted"/>
<dbReference type="RefSeq" id="WP_005024184.1">
    <property type="nucleotide sequence ID" value="NZ_KE150239.1"/>
</dbReference>
<name>E5Y1W7_BILW3</name>
<gene>
    <name evidence="1" type="ORF">HMPREF0179_00176</name>
</gene>
<keyword evidence="2" id="KW-1185">Reference proteome</keyword>